<gene>
    <name evidence="4" type="ORF">L861_04830</name>
</gene>
<organism evidence="4 5">
    <name type="scientific">Litchfieldella anticariensis (strain DSM 16096 / CECT 5854 / CIP 108499 / LMG 22089 / FP35)</name>
    <name type="common">Halomonas anticariensis</name>
    <dbReference type="NCBI Taxonomy" id="1121939"/>
    <lineage>
        <taxon>Bacteria</taxon>
        <taxon>Pseudomonadati</taxon>
        <taxon>Pseudomonadota</taxon>
        <taxon>Gammaproteobacteria</taxon>
        <taxon>Oceanospirillales</taxon>
        <taxon>Halomonadaceae</taxon>
        <taxon>Litchfieldella</taxon>
    </lineage>
</organism>
<evidence type="ECO:0000256" key="2">
    <source>
        <dbReference type="SAM" id="SignalP"/>
    </source>
</evidence>
<proteinExistence type="predicted"/>
<keyword evidence="2" id="KW-0732">Signal</keyword>
<accession>S2KRX6</accession>
<comment type="caution">
    <text evidence="4">The sequence shown here is derived from an EMBL/GenBank/DDBJ whole genome shotgun (WGS) entry which is preliminary data.</text>
</comment>
<dbReference type="InterPro" id="IPR002035">
    <property type="entry name" value="VWF_A"/>
</dbReference>
<feature type="chain" id="PRO_5004510161" description="VWFA domain-containing protein" evidence="2">
    <location>
        <begin position="22"/>
        <end position="612"/>
    </location>
</feature>
<feature type="domain" description="VWFA" evidence="3">
    <location>
        <begin position="30"/>
        <end position="215"/>
    </location>
</feature>
<dbReference type="Proteomes" id="UP000014463">
    <property type="component" value="Unassembled WGS sequence"/>
</dbReference>
<sequence>MRAIVGIGLCCLMLLSSPLLAQPASPPHPDVRVIFDISGSMKENDPEQLSASALELLAALLPSEVRGGVWTFGDSVANPLAVAPVDSQWRQQALALTPALADYQQYTDIEAAVRQAANTPDNGRRHLILLTDGMIDLPPGAGDKATRDAESRHRLLNELAPELSERDVVIHTIAFSPEADLALAEQLAHATGGLSTLAETSETLLRAFLGIFEHIFPVDQVPLSEEGGFTIDPGVESFSGLLFHEPNAPPLTLIDPQGRRYSADDHPDNIRWQSEQRFDLITIPSPESGEWQVEGEFSTDSRISVESPLVLQTSELPATLYMGFDLALSAWLERDDVELTANDLPDDLRMWAELQNPQGEVQSSVALDKSGGRFEGMLPAPPLIGNARLLIAADSDAFQRQRIQAVNVMPAISAQLDSNRSRVILNAEYPRLDTDNTQPHAELQGESLDVPVVGERRWRVDLPSLNPDIGVPLLLSATVTLDGETREIRLPRLMLNPDGQITLGEARIDGAEVPSQQILQLPGLGAAEEEPQPPPALADRIVSAINALPRQAQSLWSEARPGVERLAREHGDNPRLWMLAAVALVLLMTLLLWRRAAARRRRRLRRVEEPHV</sequence>
<keyword evidence="5" id="KW-1185">Reference proteome</keyword>
<evidence type="ECO:0000259" key="3">
    <source>
        <dbReference type="PROSITE" id="PS50234"/>
    </source>
</evidence>
<evidence type="ECO:0000313" key="5">
    <source>
        <dbReference type="Proteomes" id="UP000014463"/>
    </source>
</evidence>
<dbReference type="AlphaFoldDB" id="S2KRX6"/>
<dbReference type="InterPro" id="IPR036465">
    <property type="entry name" value="vWFA_dom_sf"/>
</dbReference>
<feature type="signal peptide" evidence="2">
    <location>
        <begin position="1"/>
        <end position="21"/>
    </location>
</feature>
<dbReference type="SUPFAM" id="SSF53300">
    <property type="entry name" value="vWA-like"/>
    <property type="match status" value="1"/>
</dbReference>
<reference evidence="4 5" key="1">
    <citation type="journal article" date="2013" name="Genome Announc.">
        <title>Draft genome sequence of the moderately halophilic gammaproteobacterium Halomonas anticariensis FP35.</title>
        <authorList>
            <person name="Tahrioui A."/>
            <person name="Quesada E."/>
            <person name="Llamas I."/>
        </authorList>
    </citation>
    <scope>NUCLEOTIDE SEQUENCE [LARGE SCALE GENOMIC DNA]</scope>
    <source>
        <strain evidence="5">DSM 16096 / CECT 5854 / LMG 22089 / FP35</strain>
    </source>
</reference>
<evidence type="ECO:0000313" key="4">
    <source>
        <dbReference type="EMBL" id="EPC03258.1"/>
    </source>
</evidence>
<keyword evidence="1" id="KW-0472">Membrane</keyword>
<dbReference type="CDD" id="cd00198">
    <property type="entry name" value="vWFA"/>
    <property type="match status" value="1"/>
</dbReference>
<dbReference type="OrthoDB" id="798937at2"/>
<dbReference type="STRING" id="1121939.L861_04830"/>
<dbReference type="RefSeq" id="WP_016415844.1">
    <property type="nucleotide sequence ID" value="NZ_AUAB01000002.1"/>
</dbReference>
<dbReference type="PROSITE" id="PS50234">
    <property type="entry name" value="VWFA"/>
    <property type="match status" value="1"/>
</dbReference>
<dbReference type="EMBL" id="ASTJ01000019">
    <property type="protein sequence ID" value="EPC03258.1"/>
    <property type="molecule type" value="Genomic_DNA"/>
</dbReference>
<dbReference type="SMART" id="SM00327">
    <property type="entry name" value="VWA"/>
    <property type="match status" value="1"/>
</dbReference>
<name>S2KRX6_LITA3</name>
<protein>
    <recommendedName>
        <fullName evidence="3">VWFA domain-containing protein</fullName>
    </recommendedName>
</protein>
<evidence type="ECO:0000256" key="1">
    <source>
        <dbReference type="SAM" id="Phobius"/>
    </source>
</evidence>
<dbReference type="Pfam" id="PF13519">
    <property type="entry name" value="VWA_2"/>
    <property type="match status" value="1"/>
</dbReference>
<dbReference type="Gene3D" id="3.40.50.410">
    <property type="entry name" value="von Willebrand factor, type A domain"/>
    <property type="match status" value="1"/>
</dbReference>
<feature type="transmembrane region" description="Helical" evidence="1">
    <location>
        <begin position="576"/>
        <end position="593"/>
    </location>
</feature>
<dbReference type="PATRIC" id="fig|1121939.11.peg.1345"/>
<keyword evidence="1" id="KW-0812">Transmembrane</keyword>
<dbReference type="eggNOG" id="COG2304">
    <property type="taxonomic scope" value="Bacteria"/>
</dbReference>
<keyword evidence="1" id="KW-1133">Transmembrane helix</keyword>